<dbReference type="EMBL" id="NSIT01000005">
    <property type="protein sequence ID" value="PJE80801.1"/>
    <property type="molecule type" value="Genomic_DNA"/>
</dbReference>
<evidence type="ECO:0000259" key="4">
    <source>
        <dbReference type="Pfam" id="PF00814"/>
    </source>
</evidence>
<gene>
    <name evidence="5" type="primary">tsaB</name>
    <name evidence="5" type="ORF">CI610_00226</name>
</gene>
<name>A0A2H9TC28_9ZZZZ</name>
<evidence type="ECO:0000256" key="2">
    <source>
        <dbReference type="ARBA" id="ARBA00022490"/>
    </source>
</evidence>
<feature type="domain" description="Gcp-like" evidence="4">
    <location>
        <begin position="29"/>
        <end position="149"/>
    </location>
</feature>
<dbReference type="FunFam" id="3.30.420.40:FF:000097">
    <property type="entry name" value="tRNA threonylcarbamoyladenosine biosynthesis protein TsaB"/>
    <property type="match status" value="1"/>
</dbReference>
<evidence type="ECO:0000256" key="3">
    <source>
        <dbReference type="ARBA" id="ARBA00022694"/>
    </source>
</evidence>
<dbReference type="CDD" id="cd24032">
    <property type="entry name" value="ASKHA_NBD_TsaB"/>
    <property type="match status" value="1"/>
</dbReference>
<dbReference type="Gene3D" id="3.30.420.40">
    <property type="match status" value="2"/>
</dbReference>
<dbReference type="GO" id="GO:0002949">
    <property type="term" value="P:tRNA threonylcarbamoyladenosine modification"/>
    <property type="evidence" value="ECO:0007669"/>
    <property type="project" value="InterPro"/>
</dbReference>
<dbReference type="NCBIfam" id="TIGR03725">
    <property type="entry name" value="T6A_YeaZ"/>
    <property type="match status" value="1"/>
</dbReference>
<dbReference type="AlphaFoldDB" id="A0A2H9TC28"/>
<proteinExistence type="predicted"/>
<protein>
    <submittedName>
        <fullName evidence="5">tRNA threonylcarbamoyladenosine biosynthesis protein TsaB</fullName>
    </submittedName>
</protein>
<sequence>MKLLALDTATEACSAALNIDDEIIEHFEVIPRQHSKALLPMVENLLKEAGLAVTELDALVYGRGPGAFTGLRVATAMAQGIAFGADLPLIPVSTLAALAQQGLRCHQDSHVMAAIDARMGEVYWSAYIADNGIMQPVVDEIVCLPEEISLPQTIDNKPWLGMGTGWSYRERLTQAGACVHNCDANVFPHAQDMATLATTTFKAGDFIDPEQALPVYLRNKVALKKSER</sequence>
<dbReference type="SUPFAM" id="SSF53067">
    <property type="entry name" value="Actin-like ATPase domain"/>
    <property type="match status" value="2"/>
</dbReference>
<comment type="subcellular location">
    <subcellularLocation>
        <location evidence="1">Cytoplasm</location>
    </subcellularLocation>
</comment>
<dbReference type="PANTHER" id="PTHR11735">
    <property type="entry name" value="TRNA N6-ADENOSINE THREONYLCARBAMOYLTRANSFERASE"/>
    <property type="match status" value="1"/>
</dbReference>
<evidence type="ECO:0000256" key="1">
    <source>
        <dbReference type="ARBA" id="ARBA00004496"/>
    </source>
</evidence>
<evidence type="ECO:0000313" key="5">
    <source>
        <dbReference type="EMBL" id="PJE80801.1"/>
    </source>
</evidence>
<comment type="caution">
    <text evidence="5">The sequence shown here is derived from an EMBL/GenBank/DDBJ whole genome shotgun (WGS) entry which is preliminary data.</text>
</comment>
<dbReference type="PANTHER" id="PTHR11735:SF11">
    <property type="entry name" value="TRNA THREONYLCARBAMOYLADENOSINE BIOSYNTHESIS PROTEIN TSAB"/>
    <property type="match status" value="1"/>
</dbReference>
<dbReference type="InterPro" id="IPR000905">
    <property type="entry name" value="Gcp-like_dom"/>
</dbReference>
<dbReference type="GO" id="GO:0005829">
    <property type="term" value="C:cytosol"/>
    <property type="evidence" value="ECO:0007669"/>
    <property type="project" value="TreeGrafter"/>
</dbReference>
<organism evidence="5">
    <name type="scientific">invertebrate metagenome</name>
    <dbReference type="NCBI Taxonomy" id="1711999"/>
    <lineage>
        <taxon>unclassified sequences</taxon>
        <taxon>metagenomes</taxon>
        <taxon>organismal metagenomes</taxon>
    </lineage>
</organism>
<reference evidence="5" key="1">
    <citation type="journal article" date="2017" name="Appl. Environ. Microbiol.">
        <title>Molecular characterization of an Endozoicomonas-like organism causing infection in king scallop Pecten maximus L.</title>
        <authorList>
            <person name="Cano I."/>
            <person name="van Aerle R."/>
            <person name="Ross S."/>
            <person name="Verner-Jeffreys D.W."/>
            <person name="Paley R.K."/>
            <person name="Rimmer G."/>
            <person name="Ryder D."/>
            <person name="Hooper P."/>
            <person name="Stone D."/>
            <person name="Feist S.W."/>
        </authorList>
    </citation>
    <scope>NUCLEOTIDE SEQUENCE</scope>
</reference>
<dbReference type="InterPro" id="IPR022496">
    <property type="entry name" value="T6A_TsaB"/>
</dbReference>
<keyword evidence="2" id="KW-0963">Cytoplasm</keyword>
<accession>A0A2H9TC28</accession>
<dbReference type="InterPro" id="IPR043129">
    <property type="entry name" value="ATPase_NBD"/>
</dbReference>
<dbReference type="Pfam" id="PF00814">
    <property type="entry name" value="TsaD"/>
    <property type="match status" value="1"/>
</dbReference>
<keyword evidence="3" id="KW-0819">tRNA processing</keyword>